<evidence type="ECO:0000313" key="2">
    <source>
        <dbReference type="EMBL" id="EDT02998.1"/>
    </source>
</evidence>
<comment type="caution">
    <text evidence="2">The sequence shown here is derived from an EMBL/GenBank/DDBJ whole genome shotgun (WGS) entry which is preliminary data.</text>
</comment>
<proteinExistence type="predicted"/>
<gene>
    <name evidence="2" type="ORF">BamIOP4010DRAFT_3486</name>
</gene>
<feature type="transmembrane region" description="Helical" evidence="1">
    <location>
        <begin position="48"/>
        <end position="74"/>
    </location>
</feature>
<accession>B1FHH6</accession>
<keyword evidence="1 2" id="KW-0812">Transmembrane</keyword>
<dbReference type="PATRIC" id="fig|396596.7.peg.4131"/>
<keyword evidence="1" id="KW-1133">Transmembrane helix</keyword>
<protein>
    <submittedName>
        <fullName evidence="2">Putative transmembrane protein</fullName>
    </submittedName>
</protein>
<keyword evidence="1" id="KW-0472">Membrane</keyword>
<dbReference type="AlphaFoldDB" id="B1FHH6"/>
<dbReference type="RefSeq" id="WP_006752662.1">
    <property type="nucleotide sequence ID" value="NZ_ABLC01000089.1"/>
</dbReference>
<reference evidence="2 3" key="1">
    <citation type="submission" date="2008-03" db="EMBL/GenBank/DDBJ databases">
        <title>Sequencing of the draft genome and assembly of Burkholderia ambifaria IOP40-10.</title>
        <authorList>
            <consortium name="US DOE Joint Genome Institute (JGI-PGF)"/>
            <person name="Copeland A."/>
            <person name="Lucas S."/>
            <person name="Lapidus A."/>
            <person name="Glavina del Rio T."/>
            <person name="Dalin E."/>
            <person name="Tice H."/>
            <person name="Bruce D."/>
            <person name="Goodwin L."/>
            <person name="Pitluck S."/>
            <person name="Larimer F."/>
            <person name="Land M.L."/>
            <person name="Hauser L."/>
            <person name="Tiedje J."/>
            <person name="Richardson P."/>
        </authorList>
    </citation>
    <scope>NUCLEOTIDE SEQUENCE [LARGE SCALE GENOMIC DNA]</scope>
    <source>
        <strain evidence="2 3">IOP40-10</strain>
    </source>
</reference>
<dbReference type="Proteomes" id="UP000005463">
    <property type="component" value="Unassembled WGS sequence"/>
</dbReference>
<name>B1FHH6_9BURK</name>
<sequence length="111" mass="12151">MKRLAAALGGFIWGLLATWASLYAFSRIRWPATPSHSTGCNDMEHCASHAVFIVGLLALTLWPSVLFAAINAFAYRRWSSRKWATVVVVATLFVVFFHLASYAAGALGLFS</sequence>
<evidence type="ECO:0000256" key="1">
    <source>
        <dbReference type="SAM" id="Phobius"/>
    </source>
</evidence>
<dbReference type="EMBL" id="ABLC01000089">
    <property type="protein sequence ID" value="EDT02998.1"/>
    <property type="molecule type" value="Genomic_DNA"/>
</dbReference>
<feature type="transmembrane region" description="Helical" evidence="1">
    <location>
        <begin position="86"/>
        <end position="110"/>
    </location>
</feature>
<evidence type="ECO:0000313" key="3">
    <source>
        <dbReference type="Proteomes" id="UP000005463"/>
    </source>
</evidence>
<organism evidence="2 3">
    <name type="scientific">Burkholderia ambifaria IOP40-10</name>
    <dbReference type="NCBI Taxonomy" id="396596"/>
    <lineage>
        <taxon>Bacteria</taxon>
        <taxon>Pseudomonadati</taxon>
        <taxon>Pseudomonadota</taxon>
        <taxon>Betaproteobacteria</taxon>
        <taxon>Burkholderiales</taxon>
        <taxon>Burkholderiaceae</taxon>
        <taxon>Burkholderia</taxon>
        <taxon>Burkholderia cepacia complex</taxon>
    </lineage>
</organism>